<evidence type="ECO:0000256" key="1">
    <source>
        <dbReference type="SAM" id="MobiDB-lite"/>
    </source>
</evidence>
<gene>
    <name evidence="2" type="ORF">S06H3_25787</name>
</gene>
<comment type="caution">
    <text evidence="2">The sequence shown here is derived from an EMBL/GenBank/DDBJ whole genome shotgun (WGS) entry which is preliminary data.</text>
</comment>
<feature type="non-terminal residue" evidence="2">
    <location>
        <position position="39"/>
    </location>
</feature>
<name>X1LXG0_9ZZZZ</name>
<sequence length="39" mass="4293">MVLGNSEESTQFAPQDKSDEELLPNEGLDVKLKSPETSE</sequence>
<evidence type="ECO:0000313" key="2">
    <source>
        <dbReference type="EMBL" id="GAI24067.1"/>
    </source>
</evidence>
<reference evidence="2" key="1">
    <citation type="journal article" date="2014" name="Front. Microbiol.">
        <title>High frequency of phylogenetically diverse reductive dehalogenase-homologous genes in deep subseafloor sedimentary metagenomes.</title>
        <authorList>
            <person name="Kawai M."/>
            <person name="Futagami T."/>
            <person name="Toyoda A."/>
            <person name="Takaki Y."/>
            <person name="Nishi S."/>
            <person name="Hori S."/>
            <person name="Arai W."/>
            <person name="Tsubouchi T."/>
            <person name="Morono Y."/>
            <person name="Uchiyama I."/>
            <person name="Ito T."/>
            <person name="Fujiyama A."/>
            <person name="Inagaki F."/>
            <person name="Takami H."/>
        </authorList>
    </citation>
    <scope>NUCLEOTIDE SEQUENCE</scope>
    <source>
        <strain evidence="2">Expedition CK06-06</strain>
    </source>
</reference>
<dbReference type="AlphaFoldDB" id="X1LXG0"/>
<feature type="compositionally biased region" description="Basic and acidic residues" evidence="1">
    <location>
        <begin position="28"/>
        <end position="39"/>
    </location>
</feature>
<organism evidence="2">
    <name type="scientific">marine sediment metagenome</name>
    <dbReference type="NCBI Taxonomy" id="412755"/>
    <lineage>
        <taxon>unclassified sequences</taxon>
        <taxon>metagenomes</taxon>
        <taxon>ecological metagenomes</taxon>
    </lineage>
</organism>
<accession>X1LXG0</accession>
<protein>
    <submittedName>
        <fullName evidence="2">Uncharacterized protein</fullName>
    </submittedName>
</protein>
<feature type="compositionally biased region" description="Polar residues" evidence="1">
    <location>
        <begin position="1"/>
        <end position="13"/>
    </location>
</feature>
<feature type="region of interest" description="Disordered" evidence="1">
    <location>
        <begin position="1"/>
        <end position="39"/>
    </location>
</feature>
<proteinExistence type="predicted"/>
<dbReference type="EMBL" id="BARV01014857">
    <property type="protein sequence ID" value="GAI24067.1"/>
    <property type="molecule type" value="Genomic_DNA"/>
</dbReference>